<dbReference type="GO" id="GO:0019843">
    <property type="term" value="F:rRNA binding"/>
    <property type="evidence" value="ECO:0007669"/>
    <property type="project" value="UniProtKB-UniRule"/>
</dbReference>
<dbReference type="GO" id="GO:0070040">
    <property type="term" value="F:rRNA (adenine(2503)-C2-)-methyltransferase activity"/>
    <property type="evidence" value="ECO:0007669"/>
    <property type="project" value="UniProtKB-UniRule"/>
</dbReference>
<comment type="miscellaneous">
    <text evidence="12">Reaction proceeds by a ping-pong mechanism involving intermediate methylation of a conserved cysteine residue.</text>
</comment>
<dbReference type="Proteomes" id="UP000183687">
    <property type="component" value="Unassembled WGS sequence"/>
</dbReference>
<evidence type="ECO:0000256" key="5">
    <source>
        <dbReference type="ARBA" id="ARBA00022603"/>
    </source>
</evidence>
<dbReference type="GO" id="GO:0030488">
    <property type="term" value="P:tRNA methylation"/>
    <property type="evidence" value="ECO:0007669"/>
    <property type="project" value="UniProtKB-UniRule"/>
</dbReference>
<dbReference type="InterPro" id="IPR048641">
    <property type="entry name" value="RlmN_N"/>
</dbReference>
<evidence type="ECO:0000313" key="14">
    <source>
        <dbReference type="EMBL" id="SEB70148.1"/>
    </source>
</evidence>
<comment type="function">
    <text evidence="12">Specifically methylates position 2 of adenine 2503 in 23S rRNA and position 2 of adenine 37 in tRNAs.</text>
</comment>
<evidence type="ECO:0000256" key="2">
    <source>
        <dbReference type="ARBA" id="ARBA00022485"/>
    </source>
</evidence>
<proteinExistence type="inferred from homology"/>
<dbReference type="InterPro" id="IPR058240">
    <property type="entry name" value="rSAM_sf"/>
</dbReference>
<keyword evidence="5 12" id="KW-0489">Methyltransferase</keyword>
<dbReference type="InterPro" id="IPR007197">
    <property type="entry name" value="rSAM"/>
</dbReference>
<dbReference type="NCBIfam" id="TIGR00048">
    <property type="entry name" value="rRNA_mod_RlmN"/>
    <property type="match status" value="1"/>
</dbReference>
<feature type="binding site" evidence="12">
    <location>
        <position position="135"/>
    </location>
    <ligand>
        <name>[4Fe-4S] cluster</name>
        <dbReference type="ChEBI" id="CHEBI:49883"/>
        <note>4Fe-4S-S-AdoMet</note>
    </ligand>
</feature>
<comment type="catalytic activity">
    <reaction evidence="12">
        <text>adenosine(2503) in 23S rRNA + 2 reduced [2Fe-2S]-[ferredoxin] + 2 S-adenosyl-L-methionine = 2-methyladenosine(2503) in 23S rRNA + 5'-deoxyadenosine + L-methionine + 2 oxidized [2Fe-2S]-[ferredoxin] + S-adenosyl-L-homocysteine</text>
        <dbReference type="Rhea" id="RHEA:42916"/>
        <dbReference type="Rhea" id="RHEA-COMP:10000"/>
        <dbReference type="Rhea" id="RHEA-COMP:10001"/>
        <dbReference type="Rhea" id="RHEA-COMP:10152"/>
        <dbReference type="Rhea" id="RHEA-COMP:10282"/>
        <dbReference type="ChEBI" id="CHEBI:17319"/>
        <dbReference type="ChEBI" id="CHEBI:33737"/>
        <dbReference type="ChEBI" id="CHEBI:33738"/>
        <dbReference type="ChEBI" id="CHEBI:57844"/>
        <dbReference type="ChEBI" id="CHEBI:57856"/>
        <dbReference type="ChEBI" id="CHEBI:59789"/>
        <dbReference type="ChEBI" id="CHEBI:74411"/>
        <dbReference type="ChEBI" id="CHEBI:74497"/>
        <dbReference type="EC" id="2.1.1.192"/>
    </reaction>
</comment>
<evidence type="ECO:0000256" key="4">
    <source>
        <dbReference type="ARBA" id="ARBA00022552"/>
    </source>
</evidence>
<dbReference type="PANTHER" id="PTHR30544">
    <property type="entry name" value="23S RRNA METHYLTRANSFERASE"/>
    <property type="match status" value="1"/>
</dbReference>
<comment type="subcellular location">
    <subcellularLocation>
        <location evidence="1 12">Cytoplasm</location>
    </subcellularLocation>
</comment>
<name>A0AB38A6P0_9ACTN</name>
<reference evidence="14 15" key="1">
    <citation type="submission" date="2016-10" db="EMBL/GenBank/DDBJ databases">
        <authorList>
            <person name="Varghese N."/>
            <person name="Submissions S."/>
        </authorList>
    </citation>
    <scope>NUCLEOTIDE SEQUENCE [LARGE SCALE GENOMIC DNA]</scope>
    <source>
        <strain evidence="14 15">DSM 20586</strain>
    </source>
</reference>
<keyword evidence="12" id="KW-1015">Disulfide bond</keyword>
<keyword evidence="3 12" id="KW-0963">Cytoplasm</keyword>
<keyword evidence="4 12" id="KW-0698">rRNA processing</keyword>
<dbReference type="GO" id="GO:0000049">
    <property type="term" value="F:tRNA binding"/>
    <property type="evidence" value="ECO:0007669"/>
    <property type="project" value="UniProtKB-UniRule"/>
</dbReference>
<keyword evidence="9 12" id="KW-0479">Metal-binding</keyword>
<accession>A0AB38A6P0</accession>
<dbReference type="PANTHER" id="PTHR30544:SF5">
    <property type="entry name" value="RADICAL SAM CORE DOMAIN-CONTAINING PROTEIN"/>
    <property type="match status" value="1"/>
</dbReference>
<feature type="binding site" evidence="12">
    <location>
        <position position="128"/>
    </location>
    <ligand>
        <name>[4Fe-4S] cluster</name>
        <dbReference type="ChEBI" id="CHEBI:49883"/>
        <note>4Fe-4S-S-AdoMet</note>
    </ligand>
</feature>
<protein>
    <recommendedName>
        <fullName evidence="12">Probable dual-specificity RNA methyltransferase RlmN</fullName>
        <ecNumber evidence="12">2.1.1.192</ecNumber>
    </recommendedName>
    <alternativeName>
        <fullName evidence="12">23S rRNA (adenine(2503)-C(2))-methyltransferase</fullName>
    </alternativeName>
    <alternativeName>
        <fullName evidence="12">23S rRNA m2A2503 methyltransferase</fullName>
    </alternativeName>
    <alternativeName>
        <fullName evidence="12">Ribosomal RNA large subunit methyltransferase N</fullName>
    </alternativeName>
    <alternativeName>
        <fullName evidence="12">tRNA (adenine(37)-C(2))-methyltransferase</fullName>
    </alternativeName>
    <alternativeName>
        <fullName evidence="12">tRNA m2A37 methyltransferase</fullName>
    </alternativeName>
</protein>
<comment type="catalytic activity">
    <reaction evidence="12">
        <text>adenosine(37) in tRNA + 2 reduced [2Fe-2S]-[ferredoxin] + 2 S-adenosyl-L-methionine = 2-methyladenosine(37) in tRNA + 5'-deoxyadenosine + L-methionine + 2 oxidized [2Fe-2S]-[ferredoxin] + S-adenosyl-L-homocysteine</text>
        <dbReference type="Rhea" id="RHEA:43332"/>
        <dbReference type="Rhea" id="RHEA-COMP:10000"/>
        <dbReference type="Rhea" id="RHEA-COMP:10001"/>
        <dbReference type="Rhea" id="RHEA-COMP:10162"/>
        <dbReference type="Rhea" id="RHEA-COMP:10485"/>
        <dbReference type="ChEBI" id="CHEBI:17319"/>
        <dbReference type="ChEBI" id="CHEBI:33737"/>
        <dbReference type="ChEBI" id="CHEBI:33738"/>
        <dbReference type="ChEBI" id="CHEBI:57844"/>
        <dbReference type="ChEBI" id="CHEBI:57856"/>
        <dbReference type="ChEBI" id="CHEBI:59789"/>
        <dbReference type="ChEBI" id="CHEBI:74411"/>
        <dbReference type="ChEBI" id="CHEBI:74497"/>
        <dbReference type="EC" id="2.1.1.192"/>
    </reaction>
</comment>
<dbReference type="AlphaFoldDB" id="A0AB38A6P0"/>
<dbReference type="GO" id="GO:0005737">
    <property type="term" value="C:cytoplasm"/>
    <property type="evidence" value="ECO:0007669"/>
    <property type="project" value="UniProtKB-SubCell"/>
</dbReference>
<feature type="binding site" evidence="12">
    <location>
        <position position="207"/>
    </location>
    <ligand>
        <name>S-adenosyl-L-methionine</name>
        <dbReference type="ChEBI" id="CHEBI:59789"/>
    </ligand>
</feature>
<dbReference type="GO" id="GO:0051539">
    <property type="term" value="F:4 iron, 4 sulfur cluster binding"/>
    <property type="evidence" value="ECO:0007669"/>
    <property type="project" value="UniProtKB-UniRule"/>
</dbReference>
<organism evidence="14 15">
    <name type="scientific">Atopobium minutum</name>
    <dbReference type="NCBI Taxonomy" id="1381"/>
    <lineage>
        <taxon>Bacteria</taxon>
        <taxon>Bacillati</taxon>
        <taxon>Actinomycetota</taxon>
        <taxon>Coriobacteriia</taxon>
        <taxon>Coriobacteriales</taxon>
        <taxon>Atopobiaceae</taxon>
        <taxon>Atopobium</taxon>
    </lineage>
</organism>
<feature type="active site" description="S-methylcysteine intermediate" evidence="12">
    <location>
        <position position="349"/>
    </location>
</feature>
<evidence type="ECO:0000313" key="15">
    <source>
        <dbReference type="Proteomes" id="UP000183687"/>
    </source>
</evidence>
<evidence type="ECO:0000256" key="10">
    <source>
        <dbReference type="ARBA" id="ARBA00023004"/>
    </source>
</evidence>
<dbReference type="InterPro" id="IPR004383">
    <property type="entry name" value="rRNA_lsu_MTrfase_RlmN/Cfr"/>
</dbReference>
<evidence type="ECO:0000256" key="7">
    <source>
        <dbReference type="ARBA" id="ARBA00022691"/>
    </source>
</evidence>
<comment type="caution">
    <text evidence="14">The sequence shown here is derived from an EMBL/GenBank/DDBJ whole genome shotgun (WGS) entry which is preliminary data.</text>
</comment>
<evidence type="ECO:0000256" key="11">
    <source>
        <dbReference type="ARBA" id="ARBA00023014"/>
    </source>
</evidence>
<evidence type="ECO:0000256" key="8">
    <source>
        <dbReference type="ARBA" id="ARBA00022694"/>
    </source>
</evidence>
<comment type="cofactor">
    <cofactor evidence="12">
        <name>[4Fe-4S] cluster</name>
        <dbReference type="ChEBI" id="CHEBI:49883"/>
    </cofactor>
    <text evidence="12">Binds 1 [4Fe-4S] cluster. The cluster is coordinated with 3 cysteines and an exchangeable S-adenosyl-L-methionine.</text>
</comment>
<dbReference type="GO" id="GO:0046872">
    <property type="term" value="F:metal ion binding"/>
    <property type="evidence" value="ECO:0007669"/>
    <property type="project" value="UniProtKB-KW"/>
</dbReference>
<evidence type="ECO:0000256" key="9">
    <source>
        <dbReference type="ARBA" id="ARBA00022723"/>
    </source>
</evidence>
<dbReference type="EC" id="2.1.1.192" evidence="12"/>
<comment type="similarity">
    <text evidence="12">Belongs to the radical SAM superfamily. RlmN family.</text>
</comment>
<feature type="binding site" evidence="12">
    <location>
        <begin position="175"/>
        <end position="176"/>
    </location>
    <ligand>
        <name>S-adenosyl-L-methionine</name>
        <dbReference type="ChEBI" id="CHEBI:59789"/>
    </ligand>
</feature>
<feature type="domain" description="Radical SAM core" evidence="13">
    <location>
        <begin position="114"/>
        <end position="338"/>
    </location>
</feature>
<keyword evidence="6 12" id="KW-0808">Transferase</keyword>
<keyword evidence="11 12" id="KW-0411">Iron-sulfur</keyword>
<dbReference type="Pfam" id="PF04055">
    <property type="entry name" value="Radical_SAM"/>
    <property type="match status" value="1"/>
</dbReference>
<dbReference type="PROSITE" id="PS51918">
    <property type="entry name" value="RADICAL_SAM"/>
    <property type="match status" value="1"/>
</dbReference>
<keyword evidence="7 12" id="KW-0949">S-adenosyl-L-methionine</keyword>
<dbReference type="RefSeq" id="WP_057002118.1">
    <property type="nucleotide sequence ID" value="NZ_FNSH01000001.1"/>
</dbReference>
<evidence type="ECO:0000256" key="12">
    <source>
        <dbReference type="HAMAP-Rule" id="MF_01849"/>
    </source>
</evidence>
<dbReference type="SUPFAM" id="SSF102114">
    <property type="entry name" value="Radical SAM enzymes"/>
    <property type="match status" value="1"/>
</dbReference>
<keyword evidence="10 12" id="KW-0408">Iron</keyword>
<comment type="caution">
    <text evidence="12">Lacks conserved residue(s) required for the propagation of feature annotation.</text>
</comment>
<dbReference type="FunFam" id="3.20.20.70:FF:000014">
    <property type="entry name" value="Probable dual-specificity RNA methyltransferase RlmN"/>
    <property type="match status" value="1"/>
</dbReference>
<sequence>MNIEDADFLTPSTTATSTHTDIRSLSSDELMSVLHALGQPTFRAKQIADWLWVKHVTSFDDMSNLPASLREQLANTFVLGKTNELARQLSKDGSRKYLLQFADGASVECVGMPSRNKLSVCVSSQAGCGMACSFCATGKAGLSRSLTAAEIYDQVIHVAEDFGTRATSVVFMGQGEPFANYNETMKALRLLNSPKGLGISARHLTVSTCGIIPMIHKFANEPEQFTLAVSLHSAVQKTRDTLMPGVKRFSLLRLWDAMQEYVDKTGRRPSYEYALIGGVNDTDDELAALCDFASDTMAHINLIMLNEVPGSPFKPSTDARAQTFVRRLAQAGVECTIRNSRGNDIAAACGQLKQQVLK</sequence>
<dbReference type="Gene3D" id="1.10.150.530">
    <property type="match status" value="1"/>
</dbReference>
<gene>
    <name evidence="12" type="primary">rlmN</name>
    <name evidence="14" type="ORF">SAMN04489746_0906</name>
</gene>
<dbReference type="PIRSF" id="PIRSF006004">
    <property type="entry name" value="CHP00048"/>
    <property type="match status" value="1"/>
</dbReference>
<evidence type="ECO:0000259" key="13">
    <source>
        <dbReference type="PROSITE" id="PS51918"/>
    </source>
</evidence>
<dbReference type="HAMAP" id="MF_01849">
    <property type="entry name" value="RNA_methyltr_RlmN"/>
    <property type="match status" value="1"/>
</dbReference>
<dbReference type="Pfam" id="PF21016">
    <property type="entry name" value="RlmN_N"/>
    <property type="match status" value="1"/>
</dbReference>
<dbReference type="SFLD" id="SFLDS00029">
    <property type="entry name" value="Radical_SAM"/>
    <property type="match status" value="1"/>
</dbReference>
<dbReference type="InterPro" id="IPR027492">
    <property type="entry name" value="RNA_MTrfase_RlmN"/>
</dbReference>
<keyword evidence="8 12" id="KW-0819">tRNA processing</keyword>
<feature type="binding site" evidence="12">
    <location>
        <position position="132"/>
    </location>
    <ligand>
        <name>[4Fe-4S] cluster</name>
        <dbReference type="ChEBI" id="CHEBI:49883"/>
        <note>4Fe-4S-S-AdoMet</note>
    </ligand>
</feature>
<dbReference type="InterPro" id="IPR013785">
    <property type="entry name" value="Aldolase_TIM"/>
</dbReference>
<dbReference type="Gene3D" id="3.20.20.70">
    <property type="entry name" value="Aldolase class I"/>
    <property type="match status" value="1"/>
</dbReference>
<dbReference type="InterPro" id="IPR040072">
    <property type="entry name" value="Methyltransferase_A"/>
</dbReference>
<feature type="binding site" evidence="12">
    <location>
        <begin position="230"/>
        <end position="232"/>
    </location>
    <ligand>
        <name>S-adenosyl-L-methionine</name>
        <dbReference type="ChEBI" id="CHEBI:59789"/>
    </ligand>
</feature>
<dbReference type="GO" id="GO:0070475">
    <property type="term" value="P:rRNA base methylation"/>
    <property type="evidence" value="ECO:0007669"/>
    <property type="project" value="UniProtKB-UniRule"/>
</dbReference>
<dbReference type="SFLD" id="SFLDG01062">
    <property type="entry name" value="methyltransferase_(Class_A)"/>
    <property type="match status" value="1"/>
</dbReference>
<dbReference type="SFLD" id="SFLDF00275">
    <property type="entry name" value="adenosine_C2_methyltransferase"/>
    <property type="match status" value="1"/>
</dbReference>
<evidence type="ECO:0000256" key="6">
    <source>
        <dbReference type="ARBA" id="ARBA00022679"/>
    </source>
</evidence>
<dbReference type="CDD" id="cd01335">
    <property type="entry name" value="Radical_SAM"/>
    <property type="match status" value="1"/>
</dbReference>
<evidence type="ECO:0000256" key="3">
    <source>
        <dbReference type="ARBA" id="ARBA00022490"/>
    </source>
</evidence>
<dbReference type="EMBL" id="FNSH01000001">
    <property type="protein sequence ID" value="SEB70148.1"/>
    <property type="molecule type" value="Genomic_DNA"/>
</dbReference>
<feature type="active site" description="Proton acceptor" evidence="12">
    <location>
        <position position="108"/>
    </location>
</feature>
<dbReference type="GO" id="GO:0002935">
    <property type="term" value="F:tRNA (adenine(37)-C2)-methyltransferase activity"/>
    <property type="evidence" value="ECO:0007669"/>
    <property type="project" value="UniProtKB-UniRule"/>
</dbReference>
<evidence type="ECO:0000256" key="1">
    <source>
        <dbReference type="ARBA" id="ARBA00004496"/>
    </source>
</evidence>
<keyword evidence="2 12" id="KW-0004">4Fe-4S</keyword>
<feature type="binding site" evidence="12">
    <location>
        <position position="306"/>
    </location>
    <ligand>
        <name>S-adenosyl-L-methionine</name>
        <dbReference type="ChEBI" id="CHEBI:59789"/>
    </ligand>
</feature>